<accession>A0A1I7RPA9</accession>
<keyword evidence="2" id="KW-0752">Steroid biosynthesis</keyword>
<dbReference type="PANTHER" id="PTHR43086">
    <property type="entry name" value="VERY-LONG-CHAIN 3-OXOOACYL-COA REDUCTASE"/>
    <property type="match status" value="1"/>
</dbReference>
<dbReference type="EMBL" id="CAJFDI010000002">
    <property type="protein sequence ID" value="CAD5214795.1"/>
    <property type="molecule type" value="Genomic_DNA"/>
</dbReference>
<proteinExistence type="inferred from homology"/>
<evidence type="ECO:0000313" key="7">
    <source>
        <dbReference type="EMBL" id="CAG9095707.1"/>
    </source>
</evidence>
<dbReference type="SUPFAM" id="SSF51735">
    <property type="entry name" value="NAD(P)-binding Rossmann-fold domains"/>
    <property type="match status" value="1"/>
</dbReference>
<keyword evidence="2" id="KW-0443">Lipid metabolism</keyword>
<protein>
    <submittedName>
        <fullName evidence="6">(pine wood nematode) hypothetical protein</fullName>
    </submittedName>
</protein>
<dbReference type="Proteomes" id="UP000582659">
    <property type="component" value="Unassembled WGS sequence"/>
</dbReference>
<reference evidence="7" key="2">
    <citation type="submission" date="2020-08" db="EMBL/GenBank/DDBJ databases">
        <authorList>
            <person name="Kikuchi T."/>
        </authorList>
    </citation>
    <scope>NUCLEOTIDE SEQUENCE</scope>
    <source>
        <strain evidence="6">Ka4C1</strain>
    </source>
</reference>
<gene>
    <name evidence="6" type="ORF">BXYJ_LOCUS3708</name>
</gene>
<dbReference type="EMBL" id="CAJFCV020000002">
    <property type="protein sequence ID" value="CAG9095707.1"/>
    <property type="molecule type" value="Genomic_DNA"/>
</dbReference>
<dbReference type="GO" id="GO:0030497">
    <property type="term" value="P:fatty acid elongation"/>
    <property type="evidence" value="ECO:0007669"/>
    <property type="project" value="TreeGrafter"/>
</dbReference>
<comment type="similarity">
    <text evidence="4">Belongs to the short-chain dehydrogenases/reductases (SDR) family. 17-beta-HSD 3 subfamily.</text>
</comment>
<evidence type="ECO:0000256" key="1">
    <source>
        <dbReference type="ARBA" id="ARBA00022857"/>
    </source>
</evidence>
<evidence type="ECO:0000256" key="5">
    <source>
        <dbReference type="SAM" id="Phobius"/>
    </source>
</evidence>
<dbReference type="WBParaSite" id="BXY_0255000.1">
    <property type="protein sequence ID" value="BXY_0255000.1"/>
    <property type="gene ID" value="BXY_0255000"/>
</dbReference>
<dbReference type="AlphaFoldDB" id="A0A1I7RPA9"/>
<evidence type="ECO:0000313" key="9">
    <source>
        <dbReference type="Proteomes" id="UP000659654"/>
    </source>
</evidence>
<dbReference type="CDD" id="cd05356">
    <property type="entry name" value="17beta-HSD1_like_SDR_c"/>
    <property type="match status" value="1"/>
</dbReference>
<keyword evidence="5" id="KW-0812">Transmembrane</keyword>
<keyword evidence="2" id="KW-0444">Lipid biosynthesis</keyword>
<dbReference type="GO" id="GO:0005783">
    <property type="term" value="C:endoplasmic reticulum"/>
    <property type="evidence" value="ECO:0007669"/>
    <property type="project" value="TreeGrafter"/>
</dbReference>
<dbReference type="Proteomes" id="UP000659654">
    <property type="component" value="Unassembled WGS sequence"/>
</dbReference>
<dbReference type="PRINTS" id="PR00081">
    <property type="entry name" value="GDHRDH"/>
</dbReference>
<dbReference type="OrthoDB" id="5545019at2759"/>
<feature type="transmembrane region" description="Helical" evidence="5">
    <location>
        <begin position="12"/>
        <end position="34"/>
    </location>
</feature>
<dbReference type="InterPro" id="IPR002347">
    <property type="entry name" value="SDR_fam"/>
</dbReference>
<dbReference type="PRINTS" id="PR00080">
    <property type="entry name" value="SDRFAMILY"/>
</dbReference>
<keyword evidence="5" id="KW-0472">Membrane</keyword>
<dbReference type="GO" id="GO:0016491">
    <property type="term" value="F:oxidoreductase activity"/>
    <property type="evidence" value="ECO:0007669"/>
    <property type="project" value="UniProtKB-KW"/>
</dbReference>
<dbReference type="GO" id="GO:0006694">
    <property type="term" value="P:steroid biosynthetic process"/>
    <property type="evidence" value="ECO:0007669"/>
    <property type="project" value="UniProtKB-KW"/>
</dbReference>
<evidence type="ECO:0000256" key="4">
    <source>
        <dbReference type="ARBA" id="ARBA00038261"/>
    </source>
</evidence>
<name>A0A1I7RPA9_BURXY</name>
<sequence length="322" mass="36794">MLSYLGWVAYLFFGYYIFRAVCHTVFHAYVYFYAPMKDLKKLAKTDWAAVTGATDGIGKQYAIQLAKQGMNLVLISRTQSKLDDVREEILKLNPNIKIETIAFDFTDTSPESYEKILRQPMKKVGFLVNNVGGVYEIPDRLHEVKGGLAEQKQVVDLNLIPAFCLCSIVLKYMKERGGGTIVNVGSIAGSVTFVYVSAYGATKTALEKFSHILRVEYPEVYIQHLTPGWIVTKFSKKMKPTFFDLTAEEYVKYAVKTVGWVNDTRGHYAQQLQFDIITSLPMWLQDFLMEKSLKAKREENVEFIRLRELQENNNVAKNGKLE</sequence>
<keyword evidence="5" id="KW-1133">Transmembrane helix</keyword>
<dbReference type="Pfam" id="PF00106">
    <property type="entry name" value="adh_short"/>
    <property type="match status" value="1"/>
</dbReference>
<dbReference type="Gene3D" id="3.40.50.720">
    <property type="entry name" value="NAD(P)-binding Rossmann-like Domain"/>
    <property type="match status" value="1"/>
</dbReference>
<evidence type="ECO:0000256" key="2">
    <source>
        <dbReference type="ARBA" id="ARBA00022955"/>
    </source>
</evidence>
<dbReference type="PIRSF" id="PIRSF000126">
    <property type="entry name" value="11-beta-HSD1"/>
    <property type="match status" value="1"/>
</dbReference>
<keyword evidence="3" id="KW-0560">Oxidoreductase</keyword>
<evidence type="ECO:0000313" key="6">
    <source>
        <dbReference type="EMBL" id="CAD5214795.1"/>
    </source>
</evidence>
<dbReference type="SMR" id="A0A1I7RPA9"/>
<dbReference type="eggNOG" id="KOG1014">
    <property type="taxonomic scope" value="Eukaryota"/>
</dbReference>
<dbReference type="InterPro" id="IPR036291">
    <property type="entry name" value="NAD(P)-bd_dom_sf"/>
</dbReference>
<dbReference type="PANTHER" id="PTHR43086:SF2">
    <property type="entry name" value="HYDROXYSTEROID DEHYDROGENASE-LIKE PROTEIN 1"/>
    <property type="match status" value="1"/>
</dbReference>
<organism evidence="8 10">
    <name type="scientific">Bursaphelenchus xylophilus</name>
    <name type="common">Pinewood nematode worm</name>
    <name type="synonym">Aphelenchoides xylophilus</name>
    <dbReference type="NCBI Taxonomy" id="6326"/>
    <lineage>
        <taxon>Eukaryota</taxon>
        <taxon>Metazoa</taxon>
        <taxon>Ecdysozoa</taxon>
        <taxon>Nematoda</taxon>
        <taxon>Chromadorea</taxon>
        <taxon>Rhabditida</taxon>
        <taxon>Tylenchina</taxon>
        <taxon>Tylenchomorpha</taxon>
        <taxon>Aphelenchoidea</taxon>
        <taxon>Aphelenchoididae</taxon>
        <taxon>Bursaphelenchus</taxon>
    </lineage>
</organism>
<dbReference type="Proteomes" id="UP000095284">
    <property type="component" value="Unplaced"/>
</dbReference>
<evidence type="ECO:0000313" key="10">
    <source>
        <dbReference type="WBParaSite" id="BXY_0255000.1"/>
    </source>
</evidence>
<evidence type="ECO:0000256" key="3">
    <source>
        <dbReference type="ARBA" id="ARBA00023002"/>
    </source>
</evidence>
<reference evidence="10" key="1">
    <citation type="submission" date="2016-11" db="UniProtKB">
        <authorList>
            <consortium name="WormBaseParasite"/>
        </authorList>
    </citation>
    <scope>IDENTIFICATION</scope>
</reference>
<keyword evidence="1" id="KW-0521">NADP</keyword>
<keyword evidence="9" id="KW-1185">Reference proteome</keyword>
<evidence type="ECO:0000313" key="8">
    <source>
        <dbReference type="Proteomes" id="UP000095284"/>
    </source>
</evidence>